<evidence type="ECO:0000256" key="6">
    <source>
        <dbReference type="ARBA" id="ARBA00022737"/>
    </source>
</evidence>
<dbReference type="Pfam" id="PF00028">
    <property type="entry name" value="Cadherin"/>
    <property type="match status" value="4"/>
</dbReference>
<evidence type="ECO:0000256" key="16">
    <source>
        <dbReference type="SAM" id="SignalP"/>
    </source>
</evidence>
<dbReference type="GO" id="GO:0016339">
    <property type="term" value="P:calcium-dependent cell-cell adhesion via plasma membrane cell adhesion molecules"/>
    <property type="evidence" value="ECO:0007669"/>
    <property type="project" value="TreeGrafter"/>
</dbReference>
<comment type="caution">
    <text evidence="18">The sequence shown here is derived from an EMBL/GenBank/DDBJ whole genome shotgun (WGS) entry which is preliminary data.</text>
</comment>
<dbReference type="FunFam" id="2.60.40.60:FF:000027">
    <property type="entry name" value="Cadherin 2"/>
    <property type="match status" value="1"/>
</dbReference>
<protein>
    <recommendedName>
        <fullName evidence="17">Cadherin domain-containing protein</fullName>
    </recommendedName>
</protein>
<dbReference type="GO" id="GO:0060027">
    <property type="term" value="P:convergent extension involved in gastrulation"/>
    <property type="evidence" value="ECO:0007669"/>
    <property type="project" value="UniProtKB-ARBA"/>
</dbReference>
<dbReference type="GO" id="GO:0034332">
    <property type="term" value="P:adherens junction organization"/>
    <property type="evidence" value="ECO:0007669"/>
    <property type="project" value="TreeGrafter"/>
</dbReference>
<feature type="transmembrane region" description="Helical" evidence="15">
    <location>
        <begin position="56"/>
        <end position="80"/>
    </location>
</feature>
<dbReference type="AlphaFoldDB" id="A0A9D3S0B8"/>
<dbReference type="GO" id="GO:0008013">
    <property type="term" value="F:beta-catenin binding"/>
    <property type="evidence" value="ECO:0007669"/>
    <property type="project" value="TreeGrafter"/>
</dbReference>
<dbReference type="InterPro" id="IPR015919">
    <property type="entry name" value="Cadherin-like_sf"/>
</dbReference>
<evidence type="ECO:0000256" key="13">
    <source>
        <dbReference type="PROSITE-ProRule" id="PRU00043"/>
    </source>
</evidence>
<dbReference type="GO" id="GO:0016342">
    <property type="term" value="C:catenin complex"/>
    <property type="evidence" value="ECO:0007669"/>
    <property type="project" value="TreeGrafter"/>
</dbReference>
<feature type="domain" description="Cadherin" evidence="17">
    <location>
        <begin position="439"/>
        <end position="544"/>
    </location>
</feature>
<dbReference type="InterPro" id="IPR002126">
    <property type="entry name" value="Cadherin-like_dom"/>
</dbReference>
<dbReference type="GO" id="GO:0045296">
    <property type="term" value="F:cadherin binding"/>
    <property type="evidence" value="ECO:0007669"/>
    <property type="project" value="TreeGrafter"/>
</dbReference>
<dbReference type="SMART" id="SM00112">
    <property type="entry name" value="CA"/>
    <property type="match status" value="4"/>
</dbReference>
<keyword evidence="5" id="KW-0479">Metal-binding</keyword>
<feature type="transmembrane region" description="Helical" evidence="15">
    <location>
        <begin position="647"/>
        <end position="668"/>
    </location>
</feature>
<dbReference type="InterPro" id="IPR039808">
    <property type="entry name" value="Cadherin"/>
</dbReference>
<dbReference type="PROSITE" id="PS51257">
    <property type="entry name" value="PROKAR_LIPOPROTEIN"/>
    <property type="match status" value="1"/>
</dbReference>
<dbReference type="PROSITE" id="PS50268">
    <property type="entry name" value="CADHERIN_2"/>
    <property type="match status" value="4"/>
</dbReference>
<evidence type="ECO:0000313" key="18">
    <source>
        <dbReference type="EMBL" id="KAG5849883.1"/>
    </source>
</evidence>
<evidence type="ECO:0000256" key="8">
    <source>
        <dbReference type="ARBA" id="ARBA00022889"/>
    </source>
</evidence>
<dbReference type="GO" id="GO:0007043">
    <property type="term" value="P:cell-cell junction assembly"/>
    <property type="evidence" value="ECO:0007669"/>
    <property type="project" value="TreeGrafter"/>
</dbReference>
<keyword evidence="6" id="KW-0677">Repeat</keyword>
<evidence type="ECO:0000256" key="15">
    <source>
        <dbReference type="SAM" id="Phobius"/>
    </source>
</evidence>
<feature type="compositionally biased region" description="Low complexity" evidence="14">
    <location>
        <begin position="881"/>
        <end position="900"/>
    </location>
</feature>
<dbReference type="GO" id="GO:0000902">
    <property type="term" value="P:cell morphogenesis"/>
    <property type="evidence" value="ECO:0007669"/>
    <property type="project" value="TreeGrafter"/>
</dbReference>
<dbReference type="SUPFAM" id="SSF49313">
    <property type="entry name" value="Cadherin-like"/>
    <property type="match status" value="5"/>
</dbReference>
<evidence type="ECO:0000259" key="17">
    <source>
        <dbReference type="PROSITE" id="PS50268"/>
    </source>
</evidence>
<keyword evidence="11 15" id="KW-0472">Membrane</keyword>
<accession>A0A9D3S0B8</accession>
<dbReference type="Proteomes" id="UP001044222">
    <property type="component" value="Unassembled WGS sequence"/>
</dbReference>
<evidence type="ECO:0000313" key="19">
    <source>
        <dbReference type="Proteomes" id="UP001044222"/>
    </source>
</evidence>
<feature type="domain" description="Cadherin" evidence="17">
    <location>
        <begin position="110"/>
        <end position="218"/>
    </location>
</feature>
<gene>
    <name evidence="18" type="ORF">ANANG_G00076410</name>
</gene>
<dbReference type="GO" id="GO:0005912">
    <property type="term" value="C:adherens junction"/>
    <property type="evidence" value="ECO:0007669"/>
    <property type="project" value="TreeGrafter"/>
</dbReference>
<proteinExistence type="predicted"/>
<dbReference type="PRINTS" id="PR00205">
    <property type="entry name" value="CADHERIN"/>
</dbReference>
<evidence type="ECO:0000256" key="12">
    <source>
        <dbReference type="ARBA" id="ARBA00023180"/>
    </source>
</evidence>
<dbReference type="InterPro" id="IPR020894">
    <property type="entry name" value="Cadherin_CS"/>
</dbReference>
<dbReference type="FunFam" id="2.60.40.60:FF:000068">
    <property type="entry name" value="Desmoglein 1"/>
    <property type="match status" value="1"/>
</dbReference>
<keyword evidence="7 13" id="KW-0106">Calcium</keyword>
<comment type="subcellular location">
    <subcellularLocation>
        <location evidence="2">Cell junction</location>
        <location evidence="2">Desmosome</location>
    </subcellularLocation>
    <subcellularLocation>
        <location evidence="1">Cell membrane</location>
        <topology evidence="1">Single-pass type I membrane protein</topology>
    </subcellularLocation>
</comment>
<keyword evidence="10 15" id="KW-1133">Transmembrane helix</keyword>
<keyword evidence="3" id="KW-1003">Cell membrane</keyword>
<sequence>MARGLFYFSCVLCMVVCGSAGSCIQHSIQAETPSCLGLGRPSQKLFRAHSGVMRRWVLLLPFTWLPGFVAGLALTGSSALRRDRSKRTKADDVLSHGGEEPKVLRRTKRRWSPLPFNIKENDPPPFPKEVEIIGSDSSANYTVFYRIEGPGATEPPVGLFSVDPNTGMLKVHHSVNREDYKQFIFIARVFDKRTQLETDLPLPITVNVNDVNDNAPQFVGSLVVSVLEHSSAGTEIGKINATDTDEPETLHTKIRYSLLNGTQLFHINPETGVIYTKTATLDREVQDKHFISVKLQDMDGAPNGLSTIGTVTVMLIDINDNPPTFREKKHTGKIEENKADVLLLRIPVDDKDLEKTPNWKAVYVIKKGNENGNFRIETDPITNEGLLYVVKPLDYEATPNIKLEVEAENEAKLVGTKSTWASIPVDIAVINVDEGPEFSAPILSLRVKEDVPNGTLIGTYKATDPETKSSDGIKYYKMSDIASWIDVDEATGRLNTRMALDRESPFVIKNLYNITVHAVDASSKTGTGTVLMLIEDVNDNTPTIPAKEMTLCENEGVRSVLLEAEDKDDHPFSDPFTFQLGAGHDGKWKLTDVTATSARLQPAQDLPTGLYHVPVLVEDLQSFGVVQTVAVRICECRRGECPAQKSSVALGVWAVLAMLLALALLLLLCICCVSVCTTQKEKIYIDDVSTGMLLKSNTEAPGEEVNSGILILPSSSALDGSVKLGHMDRLATLSSSSMGGKLNQNHANHVFQESVQDGMFQASAAAAGNEVSAADARNLFGSGRRGSGHYGLGHYGSGHYGSAHYSLGRFNSGHFSGTMRSNYAEGTLQKYAEFSSLDTWRTNEAYLEKKLVFFATEDEGRYADDQPREYEYEGRVPPPGRWGAAATRRTRTAWSSWTRSNPSSKRWRSSALRSEADH</sequence>
<evidence type="ECO:0000256" key="11">
    <source>
        <dbReference type="ARBA" id="ARBA00023136"/>
    </source>
</evidence>
<dbReference type="GO" id="GO:0007156">
    <property type="term" value="P:homophilic cell adhesion via plasma membrane adhesion molecules"/>
    <property type="evidence" value="ECO:0007669"/>
    <property type="project" value="InterPro"/>
</dbReference>
<evidence type="ECO:0000256" key="1">
    <source>
        <dbReference type="ARBA" id="ARBA00004251"/>
    </source>
</evidence>
<evidence type="ECO:0000256" key="9">
    <source>
        <dbReference type="ARBA" id="ARBA00022949"/>
    </source>
</evidence>
<keyword evidence="8" id="KW-0130">Cell adhesion</keyword>
<evidence type="ECO:0000256" key="7">
    <source>
        <dbReference type="ARBA" id="ARBA00022837"/>
    </source>
</evidence>
<feature type="signal peptide" evidence="16">
    <location>
        <begin position="1"/>
        <end position="20"/>
    </location>
</feature>
<reference evidence="18" key="1">
    <citation type="submission" date="2021-01" db="EMBL/GenBank/DDBJ databases">
        <title>A chromosome-scale assembly of European eel, Anguilla anguilla.</title>
        <authorList>
            <person name="Henkel C."/>
            <person name="Jong-Raadsen S.A."/>
            <person name="Dufour S."/>
            <person name="Weltzien F.-A."/>
            <person name="Palstra A.P."/>
            <person name="Pelster B."/>
            <person name="Spaink H.P."/>
            <person name="Van Den Thillart G.E."/>
            <person name="Jansen H."/>
            <person name="Zahm M."/>
            <person name="Klopp C."/>
            <person name="Cedric C."/>
            <person name="Louis A."/>
            <person name="Berthelot C."/>
            <person name="Parey E."/>
            <person name="Roest Crollius H."/>
            <person name="Montfort J."/>
            <person name="Robinson-Rechavi M."/>
            <person name="Bucao C."/>
            <person name="Bouchez O."/>
            <person name="Gislard M."/>
            <person name="Lluch J."/>
            <person name="Milhes M."/>
            <person name="Lampietro C."/>
            <person name="Lopez Roques C."/>
            <person name="Donnadieu C."/>
            <person name="Braasch I."/>
            <person name="Desvignes T."/>
            <person name="Postlethwait J."/>
            <person name="Bobe J."/>
            <person name="Guiguen Y."/>
            <person name="Dirks R."/>
        </authorList>
    </citation>
    <scope>NUCLEOTIDE SEQUENCE</scope>
    <source>
        <strain evidence="18">Tag_6206</strain>
        <tissue evidence="18">Liver</tissue>
    </source>
</reference>
<evidence type="ECO:0000256" key="10">
    <source>
        <dbReference type="ARBA" id="ARBA00022989"/>
    </source>
</evidence>
<evidence type="ECO:0000256" key="14">
    <source>
        <dbReference type="SAM" id="MobiDB-lite"/>
    </source>
</evidence>
<feature type="domain" description="Cadherin" evidence="17">
    <location>
        <begin position="335"/>
        <end position="443"/>
    </location>
</feature>
<feature type="chain" id="PRO_5038833200" description="Cadherin domain-containing protein" evidence="16">
    <location>
        <begin position="21"/>
        <end position="918"/>
    </location>
</feature>
<evidence type="ECO:0000256" key="3">
    <source>
        <dbReference type="ARBA" id="ARBA00022475"/>
    </source>
</evidence>
<dbReference type="GO" id="GO:0005509">
    <property type="term" value="F:calcium ion binding"/>
    <property type="evidence" value="ECO:0007669"/>
    <property type="project" value="UniProtKB-UniRule"/>
</dbReference>
<dbReference type="FunFam" id="2.60.40.60:FF:000011">
    <property type="entry name" value="Cadherin 1"/>
    <property type="match status" value="1"/>
</dbReference>
<keyword evidence="19" id="KW-1185">Reference proteome</keyword>
<dbReference type="Gene3D" id="2.60.40.60">
    <property type="entry name" value="Cadherins"/>
    <property type="match status" value="5"/>
</dbReference>
<dbReference type="PRINTS" id="PR01820">
    <property type="entry name" value="DESMOCOLLIN"/>
</dbReference>
<name>A0A9D3S0B8_ANGAN</name>
<dbReference type="CDD" id="cd11304">
    <property type="entry name" value="Cadherin_repeat"/>
    <property type="match status" value="4"/>
</dbReference>
<dbReference type="EMBL" id="JAFIRN010000004">
    <property type="protein sequence ID" value="KAG5849883.1"/>
    <property type="molecule type" value="Genomic_DNA"/>
</dbReference>
<keyword evidence="9" id="KW-0965">Cell junction</keyword>
<evidence type="ECO:0000256" key="5">
    <source>
        <dbReference type="ARBA" id="ARBA00022723"/>
    </source>
</evidence>
<dbReference type="PROSITE" id="PS00232">
    <property type="entry name" value="CADHERIN_1"/>
    <property type="match status" value="1"/>
</dbReference>
<dbReference type="GO" id="GO:0055113">
    <property type="term" value="P:epiboly involved in gastrulation with mouth forming second"/>
    <property type="evidence" value="ECO:0007669"/>
    <property type="project" value="UniProtKB-ARBA"/>
</dbReference>
<dbReference type="PANTHER" id="PTHR24027">
    <property type="entry name" value="CADHERIN-23"/>
    <property type="match status" value="1"/>
</dbReference>
<organism evidence="18 19">
    <name type="scientific">Anguilla anguilla</name>
    <name type="common">European freshwater eel</name>
    <name type="synonym">Muraena anguilla</name>
    <dbReference type="NCBI Taxonomy" id="7936"/>
    <lineage>
        <taxon>Eukaryota</taxon>
        <taxon>Metazoa</taxon>
        <taxon>Chordata</taxon>
        <taxon>Craniata</taxon>
        <taxon>Vertebrata</taxon>
        <taxon>Euteleostomi</taxon>
        <taxon>Actinopterygii</taxon>
        <taxon>Neopterygii</taxon>
        <taxon>Teleostei</taxon>
        <taxon>Anguilliformes</taxon>
        <taxon>Anguillidae</taxon>
        <taxon>Anguilla</taxon>
    </lineage>
</organism>
<dbReference type="FunFam" id="2.60.40.60:FF:000031">
    <property type="entry name" value="Cadherin 3"/>
    <property type="match status" value="1"/>
</dbReference>
<keyword evidence="12" id="KW-0325">Glycoprotein</keyword>
<evidence type="ECO:0000256" key="4">
    <source>
        <dbReference type="ARBA" id="ARBA00022692"/>
    </source>
</evidence>
<feature type="region of interest" description="Disordered" evidence="14">
    <location>
        <begin position="870"/>
        <end position="918"/>
    </location>
</feature>
<dbReference type="PANTHER" id="PTHR24027:SF78">
    <property type="entry name" value="CADHERIN-LIKE PROTEIN 26"/>
    <property type="match status" value="1"/>
</dbReference>
<keyword evidence="16" id="KW-0732">Signal</keyword>
<dbReference type="GO" id="GO:0016477">
    <property type="term" value="P:cell migration"/>
    <property type="evidence" value="ECO:0007669"/>
    <property type="project" value="TreeGrafter"/>
</dbReference>
<evidence type="ECO:0000256" key="2">
    <source>
        <dbReference type="ARBA" id="ARBA00004568"/>
    </source>
</evidence>
<feature type="domain" description="Cadherin" evidence="17">
    <location>
        <begin position="218"/>
        <end position="325"/>
    </location>
</feature>
<keyword evidence="4 15" id="KW-0812">Transmembrane</keyword>
<dbReference type="GO" id="GO:0044331">
    <property type="term" value="P:cell-cell adhesion mediated by cadherin"/>
    <property type="evidence" value="ECO:0007669"/>
    <property type="project" value="TreeGrafter"/>
</dbReference>
<dbReference type="GO" id="GO:0030057">
    <property type="term" value="C:desmosome"/>
    <property type="evidence" value="ECO:0007669"/>
    <property type="project" value="UniProtKB-SubCell"/>
</dbReference>
<dbReference type="FunFam" id="2.60.40.60:FF:000019">
    <property type="entry name" value="Cadherin 2"/>
    <property type="match status" value="1"/>
</dbReference>